<keyword evidence="2" id="KW-1185">Reference proteome</keyword>
<name>A0AAV8V4K1_9RHOD</name>
<dbReference type="EMBL" id="JAMWBK010000002">
    <property type="protein sequence ID" value="KAJ8908141.1"/>
    <property type="molecule type" value="Genomic_DNA"/>
</dbReference>
<gene>
    <name evidence="1" type="ORF">NDN08_008236</name>
</gene>
<dbReference type="AlphaFoldDB" id="A0AAV8V4K1"/>
<evidence type="ECO:0000313" key="1">
    <source>
        <dbReference type="EMBL" id="KAJ8908141.1"/>
    </source>
</evidence>
<evidence type="ECO:0000313" key="2">
    <source>
        <dbReference type="Proteomes" id="UP001157974"/>
    </source>
</evidence>
<proteinExistence type="predicted"/>
<organism evidence="1 2">
    <name type="scientific">Rhodosorus marinus</name>
    <dbReference type="NCBI Taxonomy" id="101924"/>
    <lineage>
        <taxon>Eukaryota</taxon>
        <taxon>Rhodophyta</taxon>
        <taxon>Stylonematophyceae</taxon>
        <taxon>Stylonematales</taxon>
        <taxon>Stylonemataceae</taxon>
        <taxon>Rhodosorus</taxon>
    </lineage>
</organism>
<sequence length="258" mass="28745">MSALRNSARVGGFTSRCMFEKNEDVVAEVLAKETEDLEISEPLAHVRLPLEALNGFRGVRGEQHLKVLALSVWVDGRGRVSNDEKKRSKAADSGRAALSCVGTGSAWTSQDRRSELSESIKLMSSTALHRRLRYFDIGEELVLPVVLQPSFKLSSEALDLLFESATSIILQWIQAKVHLIWEPDSHIATETFRSPEYLYTMWMVPTSHSHMVLTKIAAEPSFYTSRTACPKTLMVIAERKSSFATQAVGISKQNEDST</sequence>
<reference evidence="1 2" key="1">
    <citation type="journal article" date="2023" name="Nat. Commun.">
        <title>Origin of minicircular mitochondrial genomes in red algae.</title>
        <authorList>
            <person name="Lee Y."/>
            <person name="Cho C.H."/>
            <person name="Lee Y.M."/>
            <person name="Park S.I."/>
            <person name="Yang J.H."/>
            <person name="West J.A."/>
            <person name="Bhattacharya D."/>
            <person name="Yoon H.S."/>
        </authorList>
    </citation>
    <scope>NUCLEOTIDE SEQUENCE [LARGE SCALE GENOMIC DNA]</scope>
    <source>
        <strain evidence="1 2">CCMP1338</strain>
        <tissue evidence="1">Whole cell</tissue>
    </source>
</reference>
<comment type="caution">
    <text evidence="1">The sequence shown here is derived from an EMBL/GenBank/DDBJ whole genome shotgun (WGS) entry which is preliminary data.</text>
</comment>
<protein>
    <submittedName>
        <fullName evidence="1">Uncharacterized protein</fullName>
    </submittedName>
</protein>
<dbReference type="Proteomes" id="UP001157974">
    <property type="component" value="Unassembled WGS sequence"/>
</dbReference>
<accession>A0AAV8V4K1</accession>